<evidence type="ECO:0000256" key="10">
    <source>
        <dbReference type="ARBA" id="ARBA00048848"/>
    </source>
</evidence>
<evidence type="ECO:0000256" key="6">
    <source>
        <dbReference type="ARBA" id="ARBA00025774"/>
    </source>
</evidence>
<evidence type="ECO:0000256" key="9">
    <source>
        <dbReference type="ARBA" id="ARBA00048017"/>
    </source>
</evidence>
<dbReference type="InterPro" id="IPR045141">
    <property type="entry name" value="NAA60-like"/>
</dbReference>
<organism evidence="13 14">
    <name type="scientific">Diacronema lutheri</name>
    <name type="common">Unicellular marine alga</name>
    <name type="synonym">Monochrysis lutheri</name>
    <dbReference type="NCBI Taxonomy" id="2081491"/>
    <lineage>
        <taxon>Eukaryota</taxon>
        <taxon>Haptista</taxon>
        <taxon>Haptophyta</taxon>
        <taxon>Pavlovophyceae</taxon>
        <taxon>Pavlovales</taxon>
        <taxon>Pavlovaceae</taxon>
        <taxon>Diacronema</taxon>
    </lineage>
</organism>
<dbReference type="EC" id="2.3.1.48" evidence="1"/>
<dbReference type="InterPro" id="IPR016181">
    <property type="entry name" value="Acyl_CoA_acyltransferase"/>
</dbReference>
<keyword evidence="3" id="KW-0159">Chromosome partition</keyword>
<dbReference type="Proteomes" id="UP000751190">
    <property type="component" value="Unassembled WGS sequence"/>
</dbReference>
<dbReference type="Pfam" id="PF00583">
    <property type="entry name" value="Acetyltransf_1"/>
    <property type="match status" value="1"/>
</dbReference>
<dbReference type="OrthoDB" id="47374at2759"/>
<comment type="catalytic activity">
    <reaction evidence="9">
        <text>L-lysyl-[protein] + acetyl-CoA = N(6)-acetyl-L-lysyl-[protein] + CoA + H(+)</text>
        <dbReference type="Rhea" id="RHEA:45948"/>
        <dbReference type="Rhea" id="RHEA-COMP:9752"/>
        <dbReference type="Rhea" id="RHEA-COMP:10731"/>
        <dbReference type="ChEBI" id="CHEBI:15378"/>
        <dbReference type="ChEBI" id="CHEBI:29969"/>
        <dbReference type="ChEBI" id="CHEBI:57287"/>
        <dbReference type="ChEBI" id="CHEBI:57288"/>
        <dbReference type="ChEBI" id="CHEBI:61930"/>
        <dbReference type="EC" id="2.3.1.48"/>
    </reaction>
</comment>
<evidence type="ECO:0000256" key="1">
    <source>
        <dbReference type="ARBA" id="ARBA00013184"/>
    </source>
</evidence>
<dbReference type="SUPFAM" id="SSF55729">
    <property type="entry name" value="Acyl-CoA N-acyltransferases (Nat)"/>
    <property type="match status" value="1"/>
</dbReference>
<keyword evidence="5" id="KW-0012">Acyltransferase</keyword>
<accession>A0A8J5XR23</accession>
<evidence type="ECO:0000313" key="14">
    <source>
        <dbReference type="Proteomes" id="UP000751190"/>
    </source>
</evidence>
<keyword evidence="2" id="KW-0808">Transferase</keyword>
<evidence type="ECO:0000259" key="12">
    <source>
        <dbReference type="PROSITE" id="PS51186"/>
    </source>
</evidence>
<sequence>MVHGRARSEPDLGARVVIYRDIAPQDVPQVDELQRQLFPVRYSEGFYQRLFTDGHYTVLGVTPDGRIIGIASARTVSDELMAAETDRGREGYIMTLGVHESFRRLGVGAELLRRILSVLRSLACTVAALHVKSLNIAACRFYERHGFCPDPAGGWYPGHYLIDGVQYDAYRLVCPLSAGWLEWIAAKLGLSNEGGGAGRAREASSVAAHAAGQQQLHWPLAHAGSSLPPRQAVVVDASGQPTAGAQRGAPPLRGGALSRAWS</sequence>
<dbReference type="CDD" id="cd04301">
    <property type="entry name" value="NAT_SF"/>
    <property type="match status" value="1"/>
</dbReference>
<proteinExistence type="inferred from homology"/>
<dbReference type="PANTHER" id="PTHR14744:SF15">
    <property type="entry name" value="N-ALPHA-ACETYLTRANSFERASE 60"/>
    <property type="match status" value="1"/>
</dbReference>
<dbReference type="GO" id="GO:0004402">
    <property type="term" value="F:histone acetyltransferase activity"/>
    <property type="evidence" value="ECO:0007669"/>
    <property type="project" value="TreeGrafter"/>
</dbReference>
<comment type="similarity">
    <text evidence="6">Belongs to the acetyltransferase family. NAA60 subfamily.</text>
</comment>
<name>A0A8J5XR23_DIALT</name>
<dbReference type="PROSITE" id="PS51186">
    <property type="entry name" value="GNAT"/>
    <property type="match status" value="1"/>
</dbReference>
<dbReference type="Gene3D" id="3.40.630.30">
    <property type="match status" value="1"/>
</dbReference>
<evidence type="ECO:0000256" key="11">
    <source>
        <dbReference type="SAM" id="MobiDB-lite"/>
    </source>
</evidence>
<evidence type="ECO:0000256" key="7">
    <source>
        <dbReference type="ARBA" id="ARBA00026111"/>
    </source>
</evidence>
<evidence type="ECO:0000256" key="3">
    <source>
        <dbReference type="ARBA" id="ARBA00022829"/>
    </source>
</evidence>
<keyword evidence="14" id="KW-1185">Reference proteome</keyword>
<protein>
    <recommendedName>
        <fullName evidence="8">N-alpha-acetyltransferase 60</fullName>
        <ecNumber evidence="7">2.3.1.259</ecNumber>
        <ecNumber evidence="1">2.3.1.48</ecNumber>
    </recommendedName>
</protein>
<feature type="region of interest" description="Disordered" evidence="11">
    <location>
        <begin position="239"/>
        <end position="262"/>
    </location>
</feature>
<dbReference type="GO" id="GO:0120518">
    <property type="term" value="F:protein N-terminal-methionine acetyltransferase activity"/>
    <property type="evidence" value="ECO:0007669"/>
    <property type="project" value="UniProtKB-EC"/>
</dbReference>
<reference evidence="13" key="1">
    <citation type="submission" date="2021-05" db="EMBL/GenBank/DDBJ databases">
        <title>The genome of the haptophyte Pavlova lutheri (Diacronema luteri, Pavlovales) - a model for lipid biosynthesis in eukaryotic algae.</title>
        <authorList>
            <person name="Hulatt C.J."/>
            <person name="Posewitz M.C."/>
        </authorList>
    </citation>
    <scope>NUCLEOTIDE SEQUENCE</scope>
    <source>
        <strain evidence="13">NIVA-4/92</strain>
    </source>
</reference>
<comment type="catalytic activity">
    <reaction evidence="10">
        <text>N-terminal L-methionyl-[transmembrane protein] + acetyl-CoA = N-terminal N(alpha)-acetyl-L-methionyl-[transmembrane protein] + CoA + H(+)</text>
        <dbReference type="Rhea" id="RHEA:50604"/>
        <dbReference type="Rhea" id="RHEA-COMP:12745"/>
        <dbReference type="Rhea" id="RHEA-COMP:12746"/>
        <dbReference type="ChEBI" id="CHEBI:15378"/>
        <dbReference type="ChEBI" id="CHEBI:57287"/>
        <dbReference type="ChEBI" id="CHEBI:57288"/>
        <dbReference type="ChEBI" id="CHEBI:64731"/>
        <dbReference type="ChEBI" id="CHEBI:133414"/>
        <dbReference type="EC" id="2.3.1.259"/>
    </reaction>
</comment>
<comment type="caution">
    <text evidence="13">The sequence shown here is derived from an EMBL/GenBank/DDBJ whole genome shotgun (WGS) entry which is preliminary data.</text>
</comment>
<evidence type="ECO:0000256" key="5">
    <source>
        <dbReference type="ARBA" id="ARBA00023315"/>
    </source>
</evidence>
<evidence type="ECO:0000256" key="4">
    <source>
        <dbReference type="ARBA" id="ARBA00022853"/>
    </source>
</evidence>
<evidence type="ECO:0000313" key="13">
    <source>
        <dbReference type="EMBL" id="KAG8463885.1"/>
    </source>
</evidence>
<feature type="domain" description="N-acetyltransferase" evidence="12">
    <location>
        <begin position="17"/>
        <end position="177"/>
    </location>
</feature>
<gene>
    <name evidence="13" type="ORF">KFE25_000053</name>
</gene>
<dbReference type="PANTHER" id="PTHR14744">
    <property type="entry name" value="N-ALPHA-ACETYLTRANSFERASE 60"/>
    <property type="match status" value="1"/>
</dbReference>
<dbReference type="AlphaFoldDB" id="A0A8J5XR23"/>
<dbReference type="GO" id="GO:0000139">
    <property type="term" value="C:Golgi membrane"/>
    <property type="evidence" value="ECO:0007669"/>
    <property type="project" value="TreeGrafter"/>
</dbReference>
<keyword evidence="4" id="KW-0156">Chromatin regulator</keyword>
<dbReference type="InterPro" id="IPR000182">
    <property type="entry name" value="GNAT_dom"/>
</dbReference>
<evidence type="ECO:0000256" key="2">
    <source>
        <dbReference type="ARBA" id="ARBA00022679"/>
    </source>
</evidence>
<dbReference type="EC" id="2.3.1.259" evidence="7"/>
<evidence type="ECO:0000256" key="8">
    <source>
        <dbReference type="ARBA" id="ARBA00026144"/>
    </source>
</evidence>
<dbReference type="GO" id="GO:0007059">
    <property type="term" value="P:chromosome segregation"/>
    <property type="evidence" value="ECO:0007669"/>
    <property type="project" value="UniProtKB-KW"/>
</dbReference>
<dbReference type="EMBL" id="JAGTXO010000014">
    <property type="protein sequence ID" value="KAG8463885.1"/>
    <property type="molecule type" value="Genomic_DNA"/>
</dbReference>